<evidence type="ECO:0000313" key="2">
    <source>
        <dbReference type="Proteomes" id="UP001251528"/>
    </source>
</evidence>
<keyword evidence="2" id="KW-1185">Reference proteome</keyword>
<dbReference type="Gene3D" id="2.60.40.2970">
    <property type="match status" value="1"/>
</dbReference>
<protein>
    <submittedName>
        <fullName evidence="1">Uncharacterized protein</fullName>
    </submittedName>
</protein>
<dbReference type="AlphaFoldDB" id="A0AAJ0FME5"/>
<organism evidence="1 2">
    <name type="scientific">Conoideocrella luteorostrata</name>
    <dbReference type="NCBI Taxonomy" id="1105319"/>
    <lineage>
        <taxon>Eukaryota</taxon>
        <taxon>Fungi</taxon>
        <taxon>Dikarya</taxon>
        <taxon>Ascomycota</taxon>
        <taxon>Pezizomycotina</taxon>
        <taxon>Sordariomycetes</taxon>
        <taxon>Hypocreomycetidae</taxon>
        <taxon>Hypocreales</taxon>
        <taxon>Clavicipitaceae</taxon>
        <taxon>Conoideocrella</taxon>
    </lineage>
</organism>
<evidence type="ECO:0000313" key="1">
    <source>
        <dbReference type="EMBL" id="KAK2589916.1"/>
    </source>
</evidence>
<proteinExistence type="predicted"/>
<sequence length="164" mass="17326">MASSADANPINGLVVSLSQASTSPPTVRVTVTNKNSHPVTIVPYSSPLDGIALGLGLLTITPSGADEPLKLQKIMASRIWPPRPDDLIGLGAGSSDTNDLVLKSPTVPMEKLGKKATVFLEGSWMGVFGRAKDKVKPSDLEHMRSQPGAFTGDFKTDSIEIMID</sequence>
<reference evidence="1" key="1">
    <citation type="submission" date="2023-06" db="EMBL/GenBank/DDBJ databases">
        <title>Conoideocrella luteorostrata (Hypocreales: Clavicipitaceae), a potential biocontrol fungus for elongate hemlock scale in United States Christmas tree production areas.</title>
        <authorList>
            <person name="Barrett H."/>
            <person name="Lovett B."/>
            <person name="Macias A.M."/>
            <person name="Stajich J.E."/>
            <person name="Kasson M.T."/>
        </authorList>
    </citation>
    <scope>NUCLEOTIDE SEQUENCE</scope>
    <source>
        <strain evidence="1">ARSEF 14590</strain>
    </source>
</reference>
<accession>A0AAJ0FME5</accession>
<name>A0AAJ0FME5_9HYPO</name>
<dbReference type="Proteomes" id="UP001251528">
    <property type="component" value="Unassembled WGS sequence"/>
</dbReference>
<comment type="caution">
    <text evidence="1">The sequence shown here is derived from an EMBL/GenBank/DDBJ whole genome shotgun (WGS) entry which is preliminary data.</text>
</comment>
<dbReference type="EMBL" id="JASWJB010000526">
    <property type="protein sequence ID" value="KAK2589916.1"/>
    <property type="molecule type" value="Genomic_DNA"/>
</dbReference>
<gene>
    <name evidence="1" type="ORF">QQS21_012407</name>
</gene>